<dbReference type="EMBL" id="QNZI01000138">
    <property type="protein sequence ID" value="RTZ84816.1"/>
    <property type="molecule type" value="Genomic_DNA"/>
</dbReference>
<accession>A0A432GN82</accession>
<evidence type="ECO:0000313" key="3">
    <source>
        <dbReference type="Proteomes" id="UP000287176"/>
    </source>
</evidence>
<gene>
    <name evidence="2" type="ORF">DSY94_05155</name>
</gene>
<dbReference type="Proteomes" id="UP000287176">
    <property type="component" value="Unassembled WGS sequence"/>
</dbReference>
<sequence>MAQGIILLYRIHQIGICLLICCVVFATAVWSEQPKNTVKNINPSPEILGAMIPEIQQQFMDGLAEYAAKYQASPNAVQKFLLRQKRQQFLAEQLKDRVLTKWIGRIRTLLTTSNGKAYLEIELAMVPPENATENKIAPEFRVSMGTWNNAYTDLDYDTLILPGTSLHSWLANFNEGQWVFFSGNSFAGDEDYLKEASPTETEAMLSPQFILKFELLDSVDFPESDLQLIESLPKPETPVTDAIAKSQDLPVSKSKSSNFSETKKLSILFRPEFTIRFYQDYRLSNYDWNYKSYIERWSQLVYYHWRNHPPQDYLSGSKPEGGEVFVQATVERSGIVSSYQVNSRGEISDIMREAAKEATLLVPLPPLPEAFPDEELKVEFRFDHPPMHHLAESNTNQVKEVSLLQDNNSVEGNDSLSKMAKKLIKKHRITSKMAKKLIKKLRLELSRSSFHEELRQEFSSHFRPHQRFDPSLELKIELSIDRFGKVVEQKLTQPGKSVKFQLAVLNGLSQARFGDMPKSLRSEAPYSVRLRVIP</sequence>
<dbReference type="AlphaFoldDB" id="A0A432GN82"/>
<name>A0A432GN82_9DELT</name>
<evidence type="ECO:0000256" key="1">
    <source>
        <dbReference type="SAM" id="Phobius"/>
    </source>
</evidence>
<keyword evidence="1" id="KW-0812">Transmembrane</keyword>
<feature type="transmembrane region" description="Helical" evidence="1">
    <location>
        <begin position="7"/>
        <end position="30"/>
    </location>
</feature>
<comment type="caution">
    <text evidence="2">The sequence shown here is derived from an EMBL/GenBank/DDBJ whole genome shotgun (WGS) entry which is preliminary data.</text>
</comment>
<protein>
    <recommendedName>
        <fullName evidence="4">TonB C-terminal domain-containing protein</fullName>
    </recommendedName>
</protein>
<dbReference type="SUPFAM" id="SSF74653">
    <property type="entry name" value="TolA/TonB C-terminal domain"/>
    <property type="match status" value="1"/>
</dbReference>
<evidence type="ECO:0000313" key="2">
    <source>
        <dbReference type="EMBL" id="RTZ84816.1"/>
    </source>
</evidence>
<reference evidence="2 3" key="1">
    <citation type="submission" date="2018-06" db="EMBL/GenBank/DDBJ databases">
        <title>Combined omics and stable isotope probing to characterize newly discovered Mariana Back-Arc vent microbial communities.</title>
        <authorList>
            <person name="Trembath-Reichert E."/>
            <person name="Huber J.A."/>
        </authorList>
    </citation>
    <scope>NUCLEOTIDE SEQUENCE [LARGE SCALE GENOMIC DNA]</scope>
    <source>
        <strain evidence="2">MAG 24</strain>
    </source>
</reference>
<keyword evidence="1" id="KW-0472">Membrane</keyword>
<evidence type="ECO:0008006" key="4">
    <source>
        <dbReference type="Google" id="ProtNLM"/>
    </source>
</evidence>
<organism evidence="2 3">
    <name type="scientific">SAR324 cluster bacterium</name>
    <dbReference type="NCBI Taxonomy" id="2024889"/>
    <lineage>
        <taxon>Bacteria</taxon>
        <taxon>Deltaproteobacteria</taxon>
        <taxon>SAR324 cluster</taxon>
    </lineage>
</organism>
<proteinExistence type="predicted"/>
<keyword evidence="1" id="KW-1133">Transmembrane helix</keyword>